<proteinExistence type="predicted"/>
<gene>
    <name evidence="1" type="ORF">C7446_1814</name>
</gene>
<evidence type="ECO:0000313" key="2">
    <source>
        <dbReference type="Proteomes" id="UP000281975"/>
    </source>
</evidence>
<sequence>MMILEPVPACTGTPEGSDEALSESTLAELCWQQLCLESGCPASAEPGMTVHRE</sequence>
<dbReference type="RefSeq" id="WP_170150039.1">
    <property type="nucleotide sequence ID" value="NZ_RBIN01000005.1"/>
</dbReference>
<keyword evidence="2" id="KW-1185">Reference proteome</keyword>
<comment type="caution">
    <text evidence="1">The sequence shown here is derived from an EMBL/GenBank/DDBJ whole genome shotgun (WGS) entry which is preliminary data.</text>
</comment>
<accession>A0A420WW26</accession>
<dbReference type="EMBL" id="RBIN01000005">
    <property type="protein sequence ID" value="RKR03293.1"/>
    <property type="molecule type" value="Genomic_DNA"/>
</dbReference>
<protein>
    <submittedName>
        <fullName evidence="1">Uncharacterized protein</fullName>
    </submittedName>
</protein>
<reference evidence="1 2" key="1">
    <citation type="submission" date="2018-10" db="EMBL/GenBank/DDBJ databases">
        <title>Genomic Encyclopedia of Type Strains, Phase IV (KMG-IV): sequencing the most valuable type-strain genomes for metagenomic binning, comparative biology and taxonomic classification.</title>
        <authorList>
            <person name="Goeker M."/>
        </authorList>
    </citation>
    <scope>NUCLEOTIDE SEQUENCE [LARGE SCALE GENOMIC DNA]</scope>
    <source>
        <strain evidence="1 2">DSM 23229</strain>
    </source>
</reference>
<evidence type="ECO:0000313" key="1">
    <source>
        <dbReference type="EMBL" id="RKR03293.1"/>
    </source>
</evidence>
<name>A0A420WW26_9GAMM</name>
<organism evidence="1 2">
    <name type="scientific">Kushneria sinocarnis</name>
    <dbReference type="NCBI Taxonomy" id="595502"/>
    <lineage>
        <taxon>Bacteria</taxon>
        <taxon>Pseudomonadati</taxon>
        <taxon>Pseudomonadota</taxon>
        <taxon>Gammaproteobacteria</taxon>
        <taxon>Oceanospirillales</taxon>
        <taxon>Halomonadaceae</taxon>
        <taxon>Kushneria</taxon>
    </lineage>
</organism>
<dbReference type="Proteomes" id="UP000281975">
    <property type="component" value="Unassembled WGS sequence"/>
</dbReference>
<dbReference type="AlphaFoldDB" id="A0A420WW26"/>